<feature type="region of interest" description="Disordered" evidence="6">
    <location>
        <begin position="227"/>
        <end position="253"/>
    </location>
</feature>
<dbReference type="InterPro" id="IPR002104">
    <property type="entry name" value="Integrase_catalytic"/>
</dbReference>
<sequence>MSEAAKTIRITKRVVDAIKPDGSDFYVFDSELIGFGVRVRKTGAMSYIVRYRSGFGRSAPVRRVTVAKVGKVTPEQARESAKGILASVVNGKDPARDRADERSAPTFSQLTERFLEHVEATRKPNTLAQYKHMLNTYAVPEFGTRKAAAVAASDIASLHLSLRKKSTTANRVRAIVGAMYSWAIKTKVLAISDNPVTGVERYREDNRERFLTSEEISRLAEAIREGETDGIPWQPDPSKKTKHAPKAENRRTKIDPNAAAAIRLLLLTGARLREILHLKWAHVDFERGLLLLPDSKTGRKTIILNAPALAILNDLKRIGVYVIAGETAGTKGEKPRADLKRPWALVTKRAGLEGLRIHDLRHSFASFGAGGGMGLPIIGKLLGHTQAATTQRYAHLDADPLRKASNAIGATIAAAMRERRKDSDEPEAVAEIIPLHRKDA</sequence>
<gene>
    <name evidence="9" type="ORF">SAMN03080618_03455</name>
</gene>
<dbReference type="GO" id="GO:0015074">
    <property type="term" value="P:DNA integration"/>
    <property type="evidence" value="ECO:0007669"/>
    <property type="project" value="UniProtKB-KW"/>
</dbReference>
<dbReference type="InterPro" id="IPR050808">
    <property type="entry name" value="Phage_Integrase"/>
</dbReference>
<evidence type="ECO:0000259" key="8">
    <source>
        <dbReference type="PROSITE" id="PS51900"/>
    </source>
</evidence>
<dbReference type="InterPro" id="IPR053876">
    <property type="entry name" value="Phage_int_M"/>
</dbReference>
<evidence type="ECO:0000313" key="9">
    <source>
        <dbReference type="EMBL" id="SFJ61413.1"/>
    </source>
</evidence>
<evidence type="ECO:0000313" key="10">
    <source>
        <dbReference type="Proteomes" id="UP000242763"/>
    </source>
</evidence>
<dbReference type="InterPro" id="IPR010998">
    <property type="entry name" value="Integrase_recombinase_N"/>
</dbReference>
<evidence type="ECO:0000256" key="3">
    <source>
        <dbReference type="ARBA" id="ARBA00023125"/>
    </source>
</evidence>
<evidence type="ECO:0000256" key="4">
    <source>
        <dbReference type="ARBA" id="ARBA00023172"/>
    </source>
</evidence>
<dbReference type="Pfam" id="PF00589">
    <property type="entry name" value="Phage_integrase"/>
    <property type="match status" value="1"/>
</dbReference>
<dbReference type="InterPro" id="IPR044068">
    <property type="entry name" value="CB"/>
</dbReference>
<reference evidence="10" key="1">
    <citation type="submission" date="2016-10" db="EMBL/GenBank/DDBJ databases">
        <authorList>
            <person name="Varghese N."/>
            <person name="Submissions S."/>
        </authorList>
    </citation>
    <scope>NUCLEOTIDE SEQUENCE [LARGE SCALE GENOMIC DNA]</scope>
    <source>
        <strain evidence="10">DSM 21857</strain>
    </source>
</reference>
<evidence type="ECO:0000259" key="7">
    <source>
        <dbReference type="PROSITE" id="PS51898"/>
    </source>
</evidence>
<comment type="similarity">
    <text evidence="1">Belongs to the 'phage' integrase family.</text>
</comment>
<feature type="domain" description="Tyr recombinase" evidence="7">
    <location>
        <begin position="206"/>
        <end position="406"/>
    </location>
</feature>
<dbReference type="InterPro" id="IPR011010">
    <property type="entry name" value="DNA_brk_join_enz"/>
</dbReference>
<dbReference type="Pfam" id="PF22022">
    <property type="entry name" value="Phage_int_M"/>
    <property type="match status" value="1"/>
</dbReference>
<dbReference type="SUPFAM" id="SSF56349">
    <property type="entry name" value="DNA breaking-rejoining enzymes"/>
    <property type="match status" value="1"/>
</dbReference>
<evidence type="ECO:0000256" key="2">
    <source>
        <dbReference type="ARBA" id="ARBA00022908"/>
    </source>
</evidence>
<feature type="domain" description="Core-binding (CB)" evidence="8">
    <location>
        <begin position="105"/>
        <end position="184"/>
    </location>
</feature>
<name>A0A1I3SSN9_9HYPH</name>
<dbReference type="STRING" id="1121003.SAMN03080618_03455"/>
<dbReference type="PANTHER" id="PTHR30629:SF2">
    <property type="entry name" value="PROPHAGE INTEGRASE INTS-RELATED"/>
    <property type="match status" value="1"/>
</dbReference>
<evidence type="ECO:0000256" key="6">
    <source>
        <dbReference type="SAM" id="MobiDB-lite"/>
    </source>
</evidence>
<dbReference type="EMBL" id="FORF01000035">
    <property type="protein sequence ID" value="SFJ61413.1"/>
    <property type="molecule type" value="Genomic_DNA"/>
</dbReference>
<keyword evidence="4" id="KW-0233">DNA recombination</keyword>
<dbReference type="Gene3D" id="1.10.150.130">
    <property type="match status" value="1"/>
</dbReference>
<dbReference type="CDD" id="cd00796">
    <property type="entry name" value="INT_Rci_Hp1_C"/>
    <property type="match status" value="1"/>
</dbReference>
<evidence type="ECO:0000256" key="1">
    <source>
        <dbReference type="ARBA" id="ARBA00008857"/>
    </source>
</evidence>
<keyword evidence="3 5" id="KW-0238">DNA-binding</keyword>
<dbReference type="GO" id="GO:0006310">
    <property type="term" value="P:DNA recombination"/>
    <property type="evidence" value="ECO:0007669"/>
    <property type="project" value="UniProtKB-KW"/>
</dbReference>
<keyword evidence="2" id="KW-0229">DNA integration</keyword>
<evidence type="ECO:0000256" key="5">
    <source>
        <dbReference type="PROSITE-ProRule" id="PRU01248"/>
    </source>
</evidence>
<dbReference type="InterPro" id="IPR013762">
    <property type="entry name" value="Integrase-like_cat_sf"/>
</dbReference>
<dbReference type="Gene3D" id="3.30.160.390">
    <property type="entry name" value="Integrase, DNA-binding domain"/>
    <property type="match status" value="1"/>
</dbReference>
<dbReference type="InterPro" id="IPR025166">
    <property type="entry name" value="Integrase_DNA_bind_dom"/>
</dbReference>
<accession>A0A1I3SSN9</accession>
<dbReference type="Pfam" id="PF13356">
    <property type="entry name" value="Arm-DNA-bind_3"/>
    <property type="match status" value="1"/>
</dbReference>
<feature type="region of interest" description="Disordered" evidence="6">
    <location>
        <begin position="417"/>
        <end position="440"/>
    </location>
</feature>
<dbReference type="OrthoDB" id="7615137at2"/>
<organism evidence="9 10">
    <name type="scientific">Aquamicrobium aerolatum DSM 21857</name>
    <dbReference type="NCBI Taxonomy" id="1121003"/>
    <lineage>
        <taxon>Bacteria</taxon>
        <taxon>Pseudomonadati</taxon>
        <taxon>Pseudomonadota</taxon>
        <taxon>Alphaproteobacteria</taxon>
        <taxon>Hyphomicrobiales</taxon>
        <taxon>Phyllobacteriaceae</taxon>
        <taxon>Aerobium</taxon>
    </lineage>
</organism>
<protein>
    <submittedName>
        <fullName evidence="9">Site-specific recombinase XerD</fullName>
    </submittedName>
</protein>
<dbReference type="PROSITE" id="PS51900">
    <property type="entry name" value="CB"/>
    <property type="match status" value="1"/>
</dbReference>
<dbReference type="PANTHER" id="PTHR30629">
    <property type="entry name" value="PROPHAGE INTEGRASE"/>
    <property type="match status" value="1"/>
</dbReference>
<dbReference type="RefSeq" id="WP_091524939.1">
    <property type="nucleotide sequence ID" value="NZ_FORF01000035.1"/>
</dbReference>
<proteinExistence type="inferred from homology"/>
<dbReference type="PROSITE" id="PS51898">
    <property type="entry name" value="TYR_RECOMBINASE"/>
    <property type="match status" value="1"/>
</dbReference>
<dbReference type="InterPro" id="IPR038488">
    <property type="entry name" value="Integrase_DNA-bd_sf"/>
</dbReference>
<dbReference type="Gene3D" id="1.10.443.10">
    <property type="entry name" value="Intergrase catalytic core"/>
    <property type="match status" value="1"/>
</dbReference>
<dbReference type="AlphaFoldDB" id="A0A1I3SSN9"/>
<dbReference type="Proteomes" id="UP000242763">
    <property type="component" value="Unassembled WGS sequence"/>
</dbReference>
<keyword evidence="10" id="KW-1185">Reference proteome</keyword>
<dbReference type="GO" id="GO:0003677">
    <property type="term" value="F:DNA binding"/>
    <property type="evidence" value="ECO:0007669"/>
    <property type="project" value="UniProtKB-UniRule"/>
</dbReference>